<organism evidence="1 2">
    <name type="scientific">Candidatus Shapirobacteria bacterium CG06_land_8_20_14_3_00_40_12</name>
    <dbReference type="NCBI Taxonomy" id="1974881"/>
    <lineage>
        <taxon>Bacteria</taxon>
        <taxon>Candidatus Shapironibacteriota</taxon>
    </lineage>
</organism>
<evidence type="ECO:0000313" key="2">
    <source>
        <dbReference type="Proteomes" id="UP000231407"/>
    </source>
</evidence>
<accession>A0A2M7ARK0</accession>
<comment type="caution">
    <text evidence="1">The sequence shown here is derived from an EMBL/GenBank/DDBJ whole genome shotgun (WGS) entry which is preliminary data.</text>
</comment>
<reference evidence="2" key="1">
    <citation type="submission" date="2017-09" db="EMBL/GenBank/DDBJ databases">
        <title>Depth-based differentiation of microbial function through sediment-hosted aquifers and enrichment of novel symbionts in the deep terrestrial subsurface.</title>
        <authorList>
            <person name="Probst A.J."/>
            <person name="Ladd B."/>
            <person name="Jarett J.K."/>
            <person name="Geller-Mcgrath D.E."/>
            <person name="Sieber C.M.K."/>
            <person name="Emerson J.B."/>
            <person name="Anantharaman K."/>
            <person name="Thomas B.C."/>
            <person name="Malmstrom R."/>
            <person name="Stieglmeier M."/>
            <person name="Klingl A."/>
            <person name="Woyke T."/>
            <person name="Ryan C.M."/>
            <person name="Banfield J.F."/>
        </authorList>
    </citation>
    <scope>NUCLEOTIDE SEQUENCE [LARGE SCALE GENOMIC DNA]</scope>
</reference>
<gene>
    <name evidence="1" type="ORF">COS78_03655</name>
</gene>
<protein>
    <submittedName>
        <fullName evidence="1">Uncharacterized protein</fullName>
    </submittedName>
</protein>
<proteinExistence type="predicted"/>
<evidence type="ECO:0000313" key="1">
    <source>
        <dbReference type="EMBL" id="PIU73183.1"/>
    </source>
</evidence>
<sequence length="67" mass="7632">MNVNVRETYDVNFFPKFEASDEVIAAMSMAVIKTEGYYDALLRQVQRQGEQSISFVSVGILPEPKWS</sequence>
<name>A0A2M7ARK0_9BACT</name>
<dbReference type="Proteomes" id="UP000231407">
    <property type="component" value="Unassembled WGS sequence"/>
</dbReference>
<dbReference type="EMBL" id="PEWA01000051">
    <property type="protein sequence ID" value="PIU73183.1"/>
    <property type="molecule type" value="Genomic_DNA"/>
</dbReference>
<dbReference type="AlphaFoldDB" id="A0A2M7ARK0"/>